<reference evidence="2" key="1">
    <citation type="journal article" date="2019" name="Int. J. Syst. Evol. Microbiol.">
        <title>The Global Catalogue of Microorganisms (GCM) 10K type strain sequencing project: providing services to taxonomists for standard genome sequencing and annotation.</title>
        <authorList>
            <consortium name="The Broad Institute Genomics Platform"/>
            <consortium name="The Broad Institute Genome Sequencing Center for Infectious Disease"/>
            <person name="Wu L."/>
            <person name="Ma J."/>
        </authorList>
    </citation>
    <scope>NUCLEOTIDE SEQUENCE [LARGE SCALE GENOMIC DNA]</scope>
    <source>
        <strain evidence="2">JCM 18326</strain>
    </source>
</reference>
<dbReference type="EMBL" id="BAABJX010000032">
    <property type="protein sequence ID" value="GAA4835342.1"/>
    <property type="molecule type" value="Genomic_DNA"/>
</dbReference>
<proteinExistence type="predicted"/>
<evidence type="ECO:0000313" key="1">
    <source>
        <dbReference type="EMBL" id="GAA4835342.1"/>
    </source>
</evidence>
<protein>
    <submittedName>
        <fullName evidence="1">Uncharacterized protein</fullName>
    </submittedName>
</protein>
<keyword evidence="2" id="KW-1185">Reference proteome</keyword>
<name>A0ABP9DD29_9BACT</name>
<accession>A0ABP9DD29</accession>
<organism evidence="1 2">
    <name type="scientific">Algivirga pacifica</name>
    <dbReference type="NCBI Taxonomy" id="1162670"/>
    <lineage>
        <taxon>Bacteria</taxon>
        <taxon>Pseudomonadati</taxon>
        <taxon>Bacteroidota</taxon>
        <taxon>Cytophagia</taxon>
        <taxon>Cytophagales</taxon>
        <taxon>Flammeovirgaceae</taxon>
        <taxon>Algivirga</taxon>
    </lineage>
</organism>
<comment type="caution">
    <text evidence="1">The sequence shown here is derived from an EMBL/GenBank/DDBJ whole genome shotgun (WGS) entry which is preliminary data.</text>
</comment>
<evidence type="ECO:0000313" key="2">
    <source>
        <dbReference type="Proteomes" id="UP001500298"/>
    </source>
</evidence>
<gene>
    <name evidence="1" type="ORF">GCM10023331_20730</name>
</gene>
<dbReference type="Proteomes" id="UP001500298">
    <property type="component" value="Unassembled WGS sequence"/>
</dbReference>
<sequence length="53" mass="6352">MCYCSIFFSFRLEGRRFKDEGERNKEVFNLIVDGELPVVYRATSNKKRYVKVI</sequence>